<dbReference type="Proteomes" id="UP000039865">
    <property type="component" value="Unassembled WGS sequence"/>
</dbReference>
<feature type="signal peptide" evidence="1">
    <location>
        <begin position="1"/>
        <end position="26"/>
    </location>
</feature>
<dbReference type="InParanoid" id="A0A078AHB9"/>
<evidence type="ECO:0000256" key="1">
    <source>
        <dbReference type="SAM" id="SignalP"/>
    </source>
</evidence>
<accession>A0A078AHB9</accession>
<evidence type="ECO:0000313" key="2">
    <source>
        <dbReference type="EMBL" id="CDW81685.1"/>
    </source>
</evidence>
<gene>
    <name evidence="2" type="primary">Contig16235.g17292</name>
    <name evidence="2" type="ORF">STYLEM_10708</name>
</gene>
<keyword evidence="3" id="KW-1185">Reference proteome</keyword>
<proteinExistence type="predicted"/>
<organism evidence="2 3">
    <name type="scientific">Stylonychia lemnae</name>
    <name type="common">Ciliate</name>
    <dbReference type="NCBI Taxonomy" id="5949"/>
    <lineage>
        <taxon>Eukaryota</taxon>
        <taxon>Sar</taxon>
        <taxon>Alveolata</taxon>
        <taxon>Ciliophora</taxon>
        <taxon>Intramacronucleata</taxon>
        <taxon>Spirotrichea</taxon>
        <taxon>Stichotrichia</taxon>
        <taxon>Sporadotrichida</taxon>
        <taxon>Oxytrichidae</taxon>
        <taxon>Stylonychinae</taxon>
        <taxon>Stylonychia</taxon>
    </lineage>
</organism>
<feature type="chain" id="PRO_5001729506" evidence="1">
    <location>
        <begin position="27"/>
        <end position="319"/>
    </location>
</feature>
<name>A0A078AHB9_STYLE</name>
<protein>
    <submittedName>
        <fullName evidence="2">Uncharacterized protein</fullName>
    </submittedName>
</protein>
<dbReference type="EMBL" id="CCKQ01010179">
    <property type="protein sequence ID" value="CDW81685.1"/>
    <property type="molecule type" value="Genomic_DNA"/>
</dbReference>
<dbReference type="AlphaFoldDB" id="A0A078AHB9"/>
<reference evidence="2 3" key="1">
    <citation type="submission" date="2014-06" db="EMBL/GenBank/DDBJ databases">
        <authorList>
            <person name="Swart Estienne"/>
        </authorList>
    </citation>
    <scope>NUCLEOTIDE SEQUENCE [LARGE SCALE GENOMIC DNA]</scope>
    <source>
        <strain evidence="2 3">130c</strain>
    </source>
</reference>
<sequence length="319" mass="36144">MDNNSKNIYIFTVLFNLNIVLGSAIAAPSCFSKNQLPIEIQDGQNTNQSFTSIAYHSINNYFAVGGVYGKDQMIGLYNEAIEFQQSSSIISLIRTQPYDQISGLDQTDFILLKNDLAGTIKYSSSIPNAGVFKRLMPNIMSDLFEIKQQHSLKNSVSTYFYSLYFVPQIDDVYLWGKAIPAHALVDYDVIIPLIEYADEFNYLVGCLEAQNTTEAFFGVIIHQTSTLENRILYRNVKEHQNQAGFICLGIAVFTSDSIVVFFRPRILNNDDGLHFLQIYNDPFAKSLLLLLQTNKQILALQQQQKIQCHISIYGNIKIQ</sequence>
<keyword evidence="1" id="KW-0732">Signal</keyword>
<evidence type="ECO:0000313" key="3">
    <source>
        <dbReference type="Proteomes" id="UP000039865"/>
    </source>
</evidence>